<proteinExistence type="predicted"/>
<evidence type="ECO:0000313" key="1">
    <source>
        <dbReference type="EMBL" id="ERN39963.1"/>
    </source>
</evidence>
<dbReference type="EMBL" id="ASSJ01000083">
    <property type="protein sequence ID" value="ERN39963.1"/>
    <property type="molecule type" value="Genomic_DNA"/>
</dbReference>
<dbReference type="RefSeq" id="WP_022609185.1">
    <property type="nucleotide sequence ID" value="NZ_ASSJ01000083.1"/>
</dbReference>
<dbReference type="STRING" id="582515.KR51_00035630"/>
<gene>
    <name evidence="1" type="ORF">KR51_00035630</name>
</gene>
<reference evidence="1 2" key="1">
    <citation type="submission" date="2013-05" db="EMBL/GenBank/DDBJ databases">
        <title>Draft genome sequence of Rubidibacter lacunae KORDI 51-2.</title>
        <authorList>
            <person name="Choi D.H."/>
            <person name="Noh J.H."/>
            <person name="Kwon K.-K."/>
            <person name="Lee J.-H."/>
            <person name="Ryu J.-Y."/>
        </authorList>
    </citation>
    <scope>NUCLEOTIDE SEQUENCE [LARGE SCALE GENOMIC DNA]</scope>
    <source>
        <strain evidence="1 2">KORDI 51-2</strain>
    </source>
</reference>
<sequence>MANWFRVTTLDVMAGGWFEAIAHRQHQVGVGRDTGWVGAAMGSIRIPPRRSRVLAARTRFQFDTVLAGSATETPASRGVRVLPSETSRSNCPAVTAIGLPLVPPSSDCARYDRWTMPNAVAFRQRA</sequence>
<evidence type="ECO:0000313" key="2">
    <source>
        <dbReference type="Proteomes" id="UP000016960"/>
    </source>
</evidence>
<comment type="caution">
    <text evidence="1">The sequence shown here is derived from an EMBL/GenBank/DDBJ whole genome shotgun (WGS) entry which is preliminary data.</text>
</comment>
<keyword evidence="2" id="KW-1185">Reference proteome</keyword>
<dbReference type="AlphaFoldDB" id="U5D5L6"/>
<dbReference type="Proteomes" id="UP000016960">
    <property type="component" value="Unassembled WGS sequence"/>
</dbReference>
<protein>
    <submittedName>
        <fullName evidence="1">Uncharacterized protein</fullName>
    </submittedName>
</protein>
<accession>U5D5L6</accession>
<name>U5D5L6_9CHRO</name>
<dbReference type="InParanoid" id="U5D5L6"/>
<organism evidence="1 2">
    <name type="scientific">Rubidibacter lacunae KORDI 51-2</name>
    <dbReference type="NCBI Taxonomy" id="582515"/>
    <lineage>
        <taxon>Bacteria</taxon>
        <taxon>Bacillati</taxon>
        <taxon>Cyanobacteriota</taxon>
        <taxon>Cyanophyceae</taxon>
        <taxon>Oscillatoriophycideae</taxon>
        <taxon>Chroococcales</taxon>
        <taxon>Aphanothecaceae</taxon>
        <taxon>Rubidibacter</taxon>
    </lineage>
</organism>